<evidence type="ECO:0000313" key="5">
    <source>
        <dbReference type="Proteomes" id="UP000179230"/>
    </source>
</evidence>
<feature type="signal peptide" evidence="3">
    <location>
        <begin position="1"/>
        <end position="32"/>
    </location>
</feature>
<name>A0A1F6FRA2_9BACT</name>
<sequence>MSSSLQKNMPAIVAGVLCLLVLILATSNFVRAEETGSSTETNVTNPSAKRGQNQLERQSVTAEHASTSDARVAKRAQTKAERSDTIKLKQEKIQAAHADRKVALQATAQNRITNLAANLNNRLDAVVNRMQDIINRLGSRIDKLNELGVDTNTASDSLANAQQEIDRARAILVSIDTEVAEFIGSEDPKTKWNNLRAVYSEARDAIKSSHQAVKITIEALKESARTTNLDRGVSGAVSNNENDNASTTQ</sequence>
<keyword evidence="3" id="KW-0732">Signal</keyword>
<reference evidence="4 5" key="1">
    <citation type="journal article" date="2016" name="Nat. Commun.">
        <title>Thousands of microbial genomes shed light on interconnected biogeochemical processes in an aquifer system.</title>
        <authorList>
            <person name="Anantharaman K."/>
            <person name="Brown C.T."/>
            <person name="Hug L.A."/>
            <person name="Sharon I."/>
            <person name="Castelle C.J."/>
            <person name="Probst A.J."/>
            <person name="Thomas B.C."/>
            <person name="Singh A."/>
            <person name="Wilkins M.J."/>
            <person name="Karaoz U."/>
            <person name="Brodie E.L."/>
            <person name="Williams K.H."/>
            <person name="Hubbard S.S."/>
            <person name="Banfield J.F."/>
        </authorList>
    </citation>
    <scope>NUCLEOTIDE SEQUENCE [LARGE SCALE GENOMIC DNA]</scope>
</reference>
<feature type="coiled-coil region" evidence="1">
    <location>
        <begin position="116"/>
        <end position="178"/>
    </location>
</feature>
<protein>
    <recommendedName>
        <fullName evidence="6">DUF5667 domain-containing protein</fullName>
    </recommendedName>
</protein>
<keyword evidence="1" id="KW-0175">Coiled coil</keyword>
<gene>
    <name evidence="4" type="ORF">A2592_02595</name>
</gene>
<organism evidence="4 5">
    <name type="scientific">Candidatus Kaiserbacteria bacterium RIFOXYD1_FULL_42_15</name>
    <dbReference type="NCBI Taxonomy" id="1798532"/>
    <lineage>
        <taxon>Bacteria</taxon>
        <taxon>Candidatus Kaiseribacteriota</taxon>
    </lineage>
</organism>
<feature type="chain" id="PRO_5009524430" description="DUF5667 domain-containing protein" evidence="3">
    <location>
        <begin position="33"/>
        <end position="249"/>
    </location>
</feature>
<evidence type="ECO:0000313" key="4">
    <source>
        <dbReference type="EMBL" id="OGG88368.1"/>
    </source>
</evidence>
<proteinExistence type="predicted"/>
<feature type="compositionally biased region" description="Polar residues" evidence="2">
    <location>
        <begin position="33"/>
        <end position="69"/>
    </location>
</feature>
<dbReference type="EMBL" id="MFMT01000022">
    <property type="protein sequence ID" value="OGG88368.1"/>
    <property type="molecule type" value="Genomic_DNA"/>
</dbReference>
<dbReference type="Proteomes" id="UP000179230">
    <property type="component" value="Unassembled WGS sequence"/>
</dbReference>
<dbReference type="AlphaFoldDB" id="A0A1F6FRA2"/>
<evidence type="ECO:0000256" key="3">
    <source>
        <dbReference type="SAM" id="SignalP"/>
    </source>
</evidence>
<comment type="caution">
    <text evidence="4">The sequence shown here is derived from an EMBL/GenBank/DDBJ whole genome shotgun (WGS) entry which is preliminary data.</text>
</comment>
<evidence type="ECO:0000256" key="1">
    <source>
        <dbReference type="SAM" id="Coils"/>
    </source>
</evidence>
<accession>A0A1F6FRA2</accession>
<evidence type="ECO:0000256" key="2">
    <source>
        <dbReference type="SAM" id="MobiDB-lite"/>
    </source>
</evidence>
<feature type="region of interest" description="Disordered" evidence="2">
    <location>
        <begin position="33"/>
        <end position="85"/>
    </location>
</feature>
<evidence type="ECO:0008006" key="6">
    <source>
        <dbReference type="Google" id="ProtNLM"/>
    </source>
</evidence>